<dbReference type="SUPFAM" id="SSF50814">
    <property type="entry name" value="Lipocalins"/>
    <property type="match status" value="1"/>
</dbReference>
<organism evidence="2">
    <name type="scientific">Ixodes ricinus</name>
    <name type="common">Common tick</name>
    <name type="synonym">Acarus ricinus</name>
    <dbReference type="NCBI Taxonomy" id="34613"/>
    <lineage>
        <taxon>Eukaryota</taxon>
        <taxon>Metazoa</taxon>
        <taxon>Ecdysozoa</taxon>
        <taxon>Arthropoda</taxon>
        <taxon>Chelicerata</taxon>
        <taxon>Arachnida</taxon>
        <taxon>Acari</taxon>
        <taxon>Parasitiformes</taxon>
        <taxon>Ixodida</taxon>
        <taxon>Ixodoidea</taxon>
        <taxon>Ixodidae</taxon>
        <taxon>Ixodinae</taxon>
        <taxon>Ixodes</taxon>
    </lineage>
</organism>
<dbReference type="GO" id="GO:0043176">
    <property type="term" value="F:amine binding"/>
    <property type="evidence" value="ECO:0007669"/>
    <property type="project" value="InterPro"/>
</dbReference>
<name>V5HAF1_IXORI</name>
<feature type="chain" id="PRO_5004735531" evidence="1">
    <location>
        <begin position="20"/>
        <end position="241"/>
    </location>
</feature>
<proteinExistence type="evidence at transcript level"/>
<dbReference type="AlphaFoldDB" id="V5HAF1"/>
<evidence type="ECO:0000256" key="1">
    <source>
        <dbReference type="SAM" id="SignalP"/>
    </source>
</evidence>
<feature type="signal peptide" evidence="1">
    <location>
        <begin position="1"/>
        <end position="19"/>
    </location>
</feature>
<dbReference type="Pfam" id="PF02098">
    <property type="entry name" value="His_binding"/>
    <property type="match status" value="1"/>
</dbReference>
<dbReference type="InterPro" id="IPR002970">
    <property type="entry name" value="Tick_his-bd"/>
</dbReference>
<protein>
    <submittedName>
        <fullName evidence="2">Putative lipocalin-2 1</fullName>
    </submittedName>
</protein>
<keyword evidence="1" id="KW-0732">Signal</keyword>
<sequence>MELMPCLFLWSFLAIFVDATPGEIRIDEDKNYWQYQDIQKALNNLDRESWLYYRTYRRETDGSEHTCVSAKVSENQPIGNVYEFLQEYRVGTEDRSTKKTVTLYATPYKTATHAAERKNNNAMRVSHKKDAQDGKRYQLIYSDYNKCDILRVLDETNGHACELYLHSNAVDDGVPPECESVYGNACGNDHSSYKQRVYYSSCKNNMDGQNISNFSRDDPPRKDERSYNHNLASWMLKLFFF</sequence>
<dbReference type="GO" id="GO:0030682">
    <property type="term" value="P:symbiont-mediated perturbation of host defenses"/>
    <property type="evidence" value="ECO:0007669"/>
    <property type="project" value="InterPro"/>
</dbReference>
<dbReference type="EMBL" id="GANP01014450">
    <property type="protein sequence ID" value="JAB70018.1"/>
    <property type="molecule type" value="mRNA"/>
</dbReference>
<accession>V5HAF1</accession>
<dbReference type="Gene3D" id="2.40.128.20">
    <property type="match status" value="1"/>
</dbReference>
<evidence type="ECO:0000313" key="2">
    <source>
        <dbReference type="EMBL" id="JAB70018.1"/>
    </source>
</evidence>
<reference evidence="2" key="1">
    <citation type="journal article" date="2015" name="Sci. Rep.">
        <title>Tissue- and time-dependent transcription in Ixodes ricinus salivary glands and midguts when blood feeding on the vertebrate host.</title>
        <authorList>
            <person name="Kotsyfakis M."/>
            <person name="Schwarz A."/>
            <person name="Erhart J."/>
            <person name="Ribeiro J.M."/>
        </authorList>
    </citation>
    <scope>NUCLEOTIDE SEQUENCE</scope>
    <source>
        <tissue evidence="2">Salivary gland and midgut</tissue>
    </source>
</reference>
<dbReference type="InterPro" id="IPR012674">
    <property type="entry name" value="Calycin"/>
</dbReference>